<reference evidence="3" key="1">
    <citation type="submission" date="2025-08" db="UniProtKB">
        <authorList>
            <consortium name="RefSeq"/>
        </authorList>
    </citation>
    <scope>IDENTIFICATION</scope>
</reference>
<dbReference type="SMART" id="SM01237">
    <property type="entry name" value="ICA69"/>
    <property type="match status" value="1"/>
</dbReference>
<dbReference type="CTD" id="130026"/>
<dbReference type="Pfam" id="PF04629">
    <property type="entry name" value="ICA69"/>
    <property type="match status" value="1"/>
</dbReference>
<dbReference type="InterPro" id="IPR024114">
    <property type="entry name" value="Islet_autoAg_Ica1/Ica1-like"/>
</dbReference>
<dbReference type="SMART" id="SM01015">
    <property type="entry name" value="Arfaptin"/>
    <property type="match status" value="1"/>
</dbReference>
<dbReference type="PANTHER" id="PTHR10164:SF5">
    <property type="entry name" value="ISLET CELL AUTOANTIGEN 1-LIKE PROTEIN"/>
    <property type="match status" value="1"/>
</dbReference>
<proteinExistence type="predicted"/>
<dbReference type="FunFam" id="1.20.1270.60:FF:000015">
    <property type="entry name" value="Islet cell autoantigen 1, 69kDa"/>
    <property type="match status" value="1"/>
</dbReference>
<dbReference type="Proteomes" id="UP000515203">
    <property type="component" value="Unplaced"/>
</dbReference>
<feature type="domain" description="AH" evidence="1">
    <location>
        <begin position="44"/>
        <end position="247"/>
    </location>
</feature>
<dbReference type="InParanoid" id="A0A6P6E0R1"/>
<dbReference type="InterPro" id="IPR006723">
    <property type="entry name" value="Islet_autoAg_Ica1_C"/>
</dbReference>
<dbReference type="GeneID" id="101562659"/>
<dbReference type="GO" id="GO:0051049">
    <property type="term" value="P:regulation of transport"/>
    <property type="evidence" value="ECO:0007669"/>
    <property type="project" value="TreeGrafter"/>
</dbReference>
<organism evidence="2 3">
    <name type="scientific">Octodon degus</name>
    <name type="common">Degu</name>
    <name type="synonym">Sciurus degus</name>
    <dbReference type="NCBI Taxonomy" id="10160"/>
    <lineage>
        <taxon>Eukaryota</taxon>
        <taxon>Metazoa</taxon>
        <taxon>Chordata</taxon>
        <taxon>Craniata</taxon>
        <taxon>Vertebrata</taxon>
        <taxon>Euteleostomi</taxon>
        <taxon>Mammalia</taxon>
        <taxon>Eutheria</taxon>
        <taxon>Euarchontoglires</taxon>
        <taxon>Glires</taxon>
        <taxon>Rodentia</taxon>
        <taxon>Hystricomorpha</taxon>
        <taxon>Octodontidae</taxon>
        <taxon>Octodon</taxon>
    </lineage>
</organism>
<evidence type="ECO:0000313" key="2">
    <source>
        <dbReference type="Proteomes" id="UP000515203"/>
    </source>
</evidence>
<evidence type="ECO:0000313" key="3">
    <source>
        <dbReference type="RefSeq" id="XP_023565846.1"/>
    </source>
</evidence>
<gene>
    <name evidence="3" type="primary">Ica1l</name>
</gene>
<dbReference type="Pfam" id="PF06456">
    <property type="entry name" value="Arfaptin"/>
    <property type="match status" value="1"/>
</dbReference>
<dbReference type="AlphaFoldDB" id="A0A6P6E0R1"/>
<dbReference type="Gene3D" id="1.20.1270.60">
    <property type="entry name" value="Arfaptin homology (AH) domain/BAR domain"/>
    <property type="match status" value="1"/>
</dbReference>
<sequence>MESFGQPRPEDNQSVVSRMQKKYWKTKQVFIKATGKKEDEHVVASDAELDAKLEVFHTIQETCTELLKIVEKYQLRINVISEEENELGLFLKFQAERDATQAGKMMDATGKALCSSAKQRLALCTPLSRLKQEVATFSQRAVSDTLTTIKRMEQARTEYRGALLWMKDVSQELDPDTLKQMEKFRKVQIQVRNSKGSFDKLKKDVCQKVDLLGASRCNMLSHSLTTYQRTLLGFWEKTARMMSQIYEAYSGFHPYDFIALKRLQDTPSKLTEDIKEQLEDTFLTEKINKVVLPEEELNFRGESAVKDLFVDSVEEDFEKEFSFLNSLLSPGSSSTSEFFEAPNQECQTSYGSPTAMLASQEASVGSEPVAHSSQFLPSQLYDLGLRDAGSFKSWIPQKGSEHTDDLPVPLQSPKKLTKSHISVNQDMSAWFNLFADLDPLSNPDAIGHSDDELLNA</sequence>
<dbReference type="SUPFAM" id="SSF103657">
    <property type="entry name" value="BAR/IMD domain-like"/>
    <property type="match status" value="1"/>
</dbReference>
<dbReference type="PROSITE" id="PS50870">
    <property type="entry name" value="AH"/>
    <property type="match status" value="1"/>
</dbReference>
<dbReference type="InterPro" id="IPR027267">
    <property type="entry name" value="AH/BAR_dom_sf"/>
</dbReference>
<protein>
    <submittedName>
        <fullName evidence="3">Islet cell autoantigen 1-like protein</fullName>
    </submittedName>
</protein>
<keyword evidence="2" id="KW-1185">Reference proteome</keyword>
<dbReference type="InterPro" id="IPR010504">
    <property type="entry name" value="AH_dom"/>
</dbReference>
<evidence type="ECO:0000259" key="1">
    <source>
        <dbReference type="PROSITE" id="PS50870"/>
    </source>
</evidence>
<accession>A0A6P6E0R1</accession>
<name>A0A6P6E0R1_OCTDE</name>
<dbReference type="GO" id="GO:0019904">
    <property type="term" value="F:protein domain specific binding"/>
    <property type="evidence" value="ECO:0007669"/>
    <property type="project" value="InterPro"/>
</dbReference>
<dbReference type="RefSeq" id="XP_023565846.1">
    <property type="nucleotide sequence ID" value="XM_023710078.1"/>
</dbReference>
<dbReference type="OrthoDB" id="2126778at2759"/>
<dbReference type="GO" id="GO:0005794">
    <property type="term" value="C:Golgi apparatus"/>
    <property type="evidence" value="ECO:0007669"/>
    <property type="project" value="TreeGrafter"/>
</dbReference>
<dbReference type="FunCoup" id="A0A6P6E0R1">
    <property type="interactions" value="1096"/>
</dbReference>
<dbReference type="PANTHER" id="PTHR10164">
    <property type="entry name" value="ISLET CELL AUTOANTIGEN 1"/>
    <property type="match status" value="1"/>
</dbReference>